<keyword evidence="2" id="KW-1185">Reference proteome</keyword>
<comment type="caution">
    <text evidence="1">The sequence shown here is derived from an EMBL/GenBank/DDBJ whole genome shotgun (WGS) entry which is preliminary data.</text>
</comment>
<reference evidence="1 2" key="1">
    <citation type="submission" date="2021-06" db="EMBL/GenBank/DDBJ databases">
        <authorList>
            <person name="Palmer J.M."/>
        </authorList>
    </citation>
    <scope>NUCLEOTIDE SEQUENCE [LARGE SCALE GENOMIC DNA]</scope>
    <source>
        <strain evidence="1 2">GA_2019</strain>
        <tissue evidence="1">Muscle</tissue>
    </source>
</reference>
<evidence type="ECO:0000313" key="2">
    <source>
        <dbReference type="Proteomes" id="UP001476798"/>
    </source>
</evidence>
<protein>
    <submittedName>
        <fullName evidence="1">Uncharacterized protein</fullName>
    </submittedName>
</protein>
<gene>
    <name evidence="1" type="ORF">GOODEAATRI_031666</name>
</gene>
<name>A0ABV0P232_9TELE</name>
<organism evidence="1 2">
    <name type="scientific">Goodea atripinnis</name>
    <dbReference type="NCBI Taxonomy" id="208336"/>
    <lineage>
        <taxon>Eukaryota</taxon>
        <taxon>Metazoa</taxon>
        <taxon>Chordata</taxon>
        <taxon>Craniata</taxon>
        <taxon>Vertebrata</taxon>
        <taxon>Euteleostomi</taxon>
        <taxon>Actinopterygii</taxon>
        <taxon>Neopterygii</taxon>
        <taxon>Teleostei</taxon>
        <taxon>Neoteleostei</taxon>
        <taxon>Acanthomorphata</taxon>
        <taxon>Ovalentaria</taxon>
        <taxon>Atherinomorphae</taxon>
        <taxon>Cyprinodontiformes</taxon>
        <taxon>Goodeidae</taxon>
        <taxon>Goodea</taxon>
    </lineage>
</organism>
<evidence type="ECO:0000313" key="1">
    <source>
        <dbReference type="EMBL" id="MEQ2176788.1"/>
    </source>
</evidence>
<dbReference type="EMBL" id="JAHRIO010055485">
    <property type="protein sequence ID" value="MEQ2176788.1"/>
    <property type="molecule type" value="Genomic_DNA"/>
</dbReference>
<accession>A0ABV0P232</accession>
<sequence length="124" mass="14004">MDQASSLGKDPDKVVPLTYNLYFTSVSQPAALCALPFIWIKFHVPRHITASNIDSSATKSSSNTFTCVLILKDNDWKKTVKTEPIDSDKLTFLCVNVFIGRKVLSKYAQNIPSRLRTWNKGHWS</sequence>
<proteinExistence type="predicted"/>
<dbReference type="Proteomes" id="UP001476798">
    <property type="component" value="Unassembled WGS sequence"/>
</dbReference>